<sequence>MCIRFRSRRSLVIASSIIFEGMNGVSLGYTVELETERPKGIEAAQTHAGCKRPSYNLLFRSAEAHCTSRLYGTMYNVQQTDDGRRDNATDTQSARRLNAQPQS</sequence>
<dbReference type="AlphaFoldDB" id="A0A4Q9MBM2"/>
<protein>
    <submittedName>
        <fullName evidence="2">Uncharacterized protein</fullName>
    </submittedName>
</protein>
<accession>A0A4Q9MBM2</accession>
<reference evidence="2" key="1">
    <citation type="submission" date="2019-01" db="EMBL/GenBank/DDBJ databases">
        <title>Draft genome sequences of three monokaryotic isolates of the white-rot basidiomycete fungus Dichomitus squalens.</title>
        <authorList>
            <consortium name="DOE Joint Genome Institute"/>
            <person name="Lopez S.C."/>
            <person name="Andreopoulos B."/>
            <person name="Pangilinan J."/>
            <person name="Lipzen A."/>
            <person name="Riley R."/>
            <person name="Ahrendt S."/>
            <person name="Ng V."/>
            <person name="Barry K."/>
            <person name="Daum C."/>
            <person name="Grigoriev I.V."/>
            <person name="Hilden K.S."/>
            <person name="Makela M.R."/>
            <person name="de Vries R.P."/>
        </authorList>
    </citation>
    <scope>NUCLEOTIDE SEQUENCE [LARGE SCALE GENOMIC DNA]</scope>
    <source>
        <strain evidence="2">OM18370.1</strain>
    </source>
</reference>
<evidence type="ECO:0000256" key="1">
    <source>
        <dbReference type="SAM" id="MobiDB-lite"/>
    </source>
</evidence>
<gene>
    <name evidence="2" type="ORF">BD311DRAFT_47069</name>
</gene>
<dbReference type="Proteomes" id="UP000292957">
    <property type="component" value="Unassembled WGS sequence"/>
</dbReference>
<feature type="region of interest" description="Disordered" evidence="1">
    <location>
        <begin position="77"/>
        <end position="103"/>
    </location>
</feature>
<evidence type="ECO:0000313" key="2">
    <source>
        <dbReference type="EMBL" id="TBU23867.1"/>
    </source>
</evidence>
<feature type="compositionally biased region" description="Polar residues" evidence="1">
    <location>
        <begin position="89"/>
        <end position="103"/>
    </location>
</feature>
<proteinExistence type="predicted"/>
<organism evidence="2">
    <name type="scientific">Dichomitus squalens</name>
    <dbReference type="NCBI Taxonomy" id="114155"/>
    <lineage>
        <taxon>Eukaryota</taxon>
        <taxon>Fungi</taxon>
        <taxon>Dikarya</taxon>
        <taxon>Basidiomycota</taxon>
        <taxon>Agaricomycotina</taxon>
        <taxon>Agaricomycetes</taxon>
        <taxon>Polyporales</taxon>
        <taxon>Polyporaceae</taxon>
        <taxon>Dichomitus</taxon>
    </lineage>
</organism>
<dbReference type="EMBL" id="ML143492">
    <property type="protein sequence ID" value="TBU23867.1"/>
    <property type="molecule type" value="Genomic_DNA"/>
</dbReference>
<name>A0A4Q9MBM2_9APHY</name>